<keyword evidence="6" id="KW-1185">Reference proteome</keyword>
<keyword evidence="2" id="KW-0238">DNA-binding</keyword>
<dbReference type="RefSeq" id="WP_284231640.1">
    <property type="nucleotide sequence ID" value="NZ_BSUL01000001.1"/>
</dbReference>
<reference evidence="5 6" key="1">
    <citation type="journal article" date="2014" name="Int. J. Syst. Evol. Microbiol.">
        <title>Complete genome sequence of Corynebacterium casei LMG S-19264T (=DSM 44701T), isolated from a smear-ripened cheese.</title>
        <authorList>
            <consortium name="US DOE Joint Genome Institute (JGI-PGF)"/>
            <person name="Walter F."/>
            <person name="Albersmeier A."/>
            <person name="Kalinowski J."/>
            <person name="Ruckert C."/>
        </authorList>
    </citation>
    <scope>NUCLEOTIDE SEQUENCE [LARGE SCALE GENOMIC DNA]</scope>
    <source>
        <strain evidence="5 6">NBRC 112289</strain>
    </source>
</reference>
<dbReference type="Gene3D" id="1.10.260.40">
    <property type="entry name" value="lambda repressor-like DNA-binding domains"/>
    <property type="match status" value="1"/>
</dbReference>
<evidence type="ECO:0000256" key="3">
    <source>
        <dbReference type="ARBA" id="ARBA00023163"/>
    </source>
</evidence>
<dbReference type="Pfam" id="PF00356">
    <property type="entry name" value="LacI"/>
    <property type="match status" value="1"/>
</dbReference>
<gene>
    <name evidence="5" type="primary">malI-2</name>
    <name evidence="5" type="ORF">GCM10025874_15270</name>
</gene>
<keyword evidence="1" id="KW-0805">Transcription regulation</keyword>
<dbReference type="SMART" id="SM00354">
    <property type="entry name" value="HTH_LACI"/>
    <property type="match status" value="1"/>
</dbReference>
<keyword evidence="3" id="KW-0804">Transcription</keyword>
<accession>A0AA37X989</accession>
<dbReference type="Gene3D" id="3.40.50.2300">
    <property type="match status" value="2"/>
</dbReference>
<dbReference type="GO" id="GO:0003700">
    <property type="term" value="F:DNA-binding transcription factor activity"/>
    <property type="evidence" value="ECO:0007669"/>
    <property type="project" value="TreeGrafter"/>
</dbReference>
<dbReference type="InterPro" id="IPR000843">
    <property type="entry name" value="HTH_LacI"/>
</dbReference>
<dbReference type="SUPFAM" id="SSF47413">
    <property type="entry name" value="lambda repressor-like DNA-binding domains"/>
    <property type="match status" value="1"/>
</dbReference>
<dbReference type="InterPro" id="IPR028082">
    <property type="entry name" value="Peripla_BP_I"/>
</dbReference>
<proteinExistence type="predicted"/>
<comment type="caution">
    <text evidence="5">The sequence shown here is derived from an EMBL/GenBank/DDBJ whole genome shotgun (WGS) entry which is preliminary data.</text>
</comment>
<dbReference type="EMBL" id="BSUL01000001">
    <property type="protein sequence ID" value="GMA28274.1"/>
    <property type="molecule type" value="Genomic_DNA"/>
</dbReference>
<dbReference type="InterPro" id="IPR046335">
    <property type="entry name" value="LacI/GalR-like_sensor"/>
</dbReference>
<organism evidence="5 6">
    <name type="scientific">Arenivirga flava</name>
    <dbReference type="NCBI Taxonomy" id="1930060"/>
    <lineage>
        <taxon>Bacteria</taxon>
        <taxon>Bacillati</taxon>
        <taxon>Actinomycetota</taxon>
        <taxon>Actinomycetes</taxon>
        <taxon>Micrococcales</taxon>
        <taxon>Microbacteriaceae</taxon>
        <taxon>Arenivirga</taxon>
    </lineage>
</organism>
<dbReference type="PANTHER" id="PTHR30146">
    <property type="entry name" value="LACI-RELATED TRANSCRIPTIONAL REPRESSOR"/>
    <property type="match status" value="1"/>
</dbReference>
<evidence type="ECO:0000256" key="2">
    <source>
        <dbReference type="ARBA" id="ARBA00023125"/>
    </source>
</evidence>
<name>A0AA37X989_9MICO</name>
<evidence type="ECO:0000313" key="5">
    <source>
        <dbReference type="EMBL" id="GMA28274.1"/>
    </source>
</evidence>
<dbReference type="Pfam" id="PF13377">
    <property type="entry name" value="Peripla_BP_3"/>
    <property type="match status" value="1"/>
</dbReference>
<dbReference type="Proteomes" id="UP001157160">
    <property type="component" value="Unassembled WGS sequence"/>
</dbReference>
<feature type="domain" description="HTH lacI-type" evidence="4">
    <location>
        <begin position="1"/>
        <end position="57"/>
    </location>
</feature>
<dbReference type="GO" id="GO:0000976">
    <property type="term" value="F:transcription cis-regulatory region binding"/>
    <property type="evidence" value="ECO:0007669"/>
    <property type="project" value="TreeGrafter"/>
</dbReference>
<dbReference type="InterPro" id="IPR010982">
    <property type="entry name" value="Lambda_DNA-bd_dom_sf"/>
</dbReference>
<dbReference type="AlphaFoldDB" id="A0AA37X989"/>
<dbReference type="CDD" id="cd06267">
    <property type="entry name" value="PBP1_LacI_sugar_binding-like"/>
    <property type="match status" value="1"/>
</dbReference>
<dbReference type="SUPFAM" id="SSF53822">
    <property type="entry name" value="Periplasmic binding protein-like I"/>
    <property type="match status" value="1"/>
</dbReference>
<sequence>MTAADVASRAGCSTAAVSLYLNGKAEGRLTEAWRQRIAAAIDELGYVPNRAARHLSTGSSRTVVLFFPGARFSFFGDVVDEVTAALGEDWEVQLVDNRPADAAAPRAPLDRALALAPAAFIVVGASRAVLGELERTGVPTVVLDVDDLPESFSSVPIDYDEALRGMGERMREAGMLTVGYLAFEHGTASLVQRRPRVAGALARHDVHLLDPAEDLGVPGPDRDAVAAAFVARWPRWSELGVQAVVCGDERLAYGVIKGAAGLGLRIPEDLGLAAFDDLPPAALLRPSLSSVQLDGRTLGAAAGRAVVEHLRTRRPSVQGIATTWVPRESTAR</sequence>
<dbReference type="CDD" id="cd01392">
    <property type="entry name" value="HTH_LacI"/>
    <property type="match status" value="1"/>
</dbReference>
<dbReference type="PANTHER" id="PTHR30146:SF138">
    <property type="entry name" value="TRANSCRIPTIONAL REGULATORY PROTEIN"/>
    <property type="match status" value="1"/>
</dbReference>
<protein>
    <submittedName>
        <fullName evidence="5">LacI family transcriptional regulator</fullName>
    </submittedName>
</protein>
<evidence type="ECO:0000256" key="1">
    <source>
        <dbReference type="ARBA" id="ARBA00023015"/>
    </source>
</evidence>
<evidence type="ECO:0000259" key="4">
    <source>
        <dbReference type="PROSITE" id="PS50932"/>
    </source>
</evidence>
<dbReference type="PROSITE" id="PS50932">
    <property type="entry name" value="HTH_LACI_2"/>
    <property type="match status" value="1"/>
</dbReference>
<evidence type="ECO:0000313" key="6">
    <source>
        <dbReference type="Proteomes" id="UP001157160"/>
    </source>
</evidence>